<evidence type="ECO:0000259" key="3">
    <source>
        <dbReference type="Pfam" id="PF10223"/>
    </source>
</evidence>
<dbReference type="GO" id="GO:0005615">
    <property type="term" value="C:extracellular space"/>
    <property type="evidence" value="ECO:0007669"/>
    <property type="project" value="TreeGrafter"/>
</dbReference>
<evidence type="ECO:0000313" key="4">
    <source>
        <dbReference type="EMBL" id="KAK9680696.1"/>
    </source>
</evidence>
<dbReference type="Pfam" id="PF10223">
    <property type="entry name" value="Menorin_N"/>
    <property type="match status" value="1"/>
</dbReference>
<name>A0AAW1HW61_POPJA</name>
<evidence type="ECO:0000313" key="5">
    <source>
        <dbReference type="Proteomes" id="UP001458880"/>
    </source>
</evidence>
<feature type="chain" id="PRO_5043957152" description="Menorin-like domain-containing protein" evidence="2">
    <location>
        <begin position="25"/>
        <end position="314"/>
    </location>
</feature>
<evidence type="ECO:0000256" key="2">
    <source>
        <dbReference type="SAM" id="SignalP"/>
    </source>
</evidence>
<dbReference type="PANTHER" id="PTHR21184:SF6">
    <property type="entry name" value="CONSERVED PLASMA MEMBRANE PROTEIN"/>
    <property type="match status" value="1"/>
</dbReference>
<feature type="signal peptide" evidence="2">
    <location>
        <begin position="1"/>
        <end position="24"/>
    </location>
</feature>
<sequence length="314" mass="34556">MASRSIVGLLICVFFGTQLQHVEMAYLDIPQFFNLSNGNLSSVTWAHAVNSKDLLTTSLNSNIMMLEADVLIGKINNTGNDIPIMAHPPANSSDLSLNEFLNTVFDYNSKVNSSQVRKGVKLDFKSIEALETSVAIIEPLYNNMTYPVWINSDILVGPVNATATPVNAQRFFTAARNFTNSTLSIGWTTNYSGNATTNYTNSHIDNMLTTIRNNNVNQSITFPVRASIAAHSLAQMQTLLSNVTDSTLTIWSNDDIIDVAKLNELILTVGVNKTYLDIPDDIMKQLDLRGDGSTLKPTLQMMCAVLIATLILQW</sequence>
<dbReference type="AlphaFoldDB" id="A0AAW1HW61"/>
<feature type="domain" description="Menorin-like" evidence="3">
    <location>
        <begin position="39"/>
        <end position="282"/>
    </location>
</feature>
<comment type="caution">
    <text evidence="4">The sequence shown here is derived from an EMBL/GenBank/DDBJ whole genome shotgun (WGS) entry which is preliminary data.</text>
</comment>
<dbReference type="InterPro" id="IPR019356">
    <property type="entry name" value="Menorin_dom"/>
</dbReference>
<dbReference type="Proteomes" id="UP001458880">
    <property type="component" value="Unassembled WGS sequence"/>
</dbReference>
<proteinExistence type="inferred from homology"/>
<accession>A0AAW1HW61</accession>
<dbReference type="PANTHER" id="PTHR21184">
    <property type="entry name" value="MENORIN (DENDRITIC BRANCHING PROTEIN)"/>
    <property type="match status" value="1"/>
</dbReference>
<organism evidence="4 5">
    <name type="scientific">Popillia japonica</name>
    <name type="common">Japanese beetle</name>
    <dbReference type="NCBI Taxonomy" id="7064"/>
    <lineage>
        <taxon>Eukaryota</taxon>
        <taxon>Metazoa</taxon>
        <taxon>Ecdysozoa</taxon>
        <taxon>Arthropoda</taxon>
        <taxon>Hexapoda</taxon>
        <taxon>Insecta</taxon>
        <taxon>Pterygota</taxon>
        <taxon>Neoptera</taxon>
        <taxon>Endopterygota</taxon>
        <taxon>Coleoptera</taxon>
        <taxon>Polyphaga</taxon>
        <taxon>Scarabaeiformia</taxon>
        <taxon>Scarabaeidae</taxon>
        <taxon>Rutelinae</taxon>
        <taxon>Popillia</taxon>
    </lineage>
</organism>
<reference evidence="4 5" key="1">
    <citation type="journal article" date="2024" name="BMC Genomics">
        <title>De novo assembly and annotation of Popillia japonica's genome with initial clues to its potential as an invasive pest.</title>
        <authorList>
            <person name="Cucini C."/>
            <person name="Boschi S."/>
            <person name="Funari R."/>
            <person name="Cardaioli E."/>
            <person name="Iannotti N."/>
            <person name="Marturano G."/>
            <person name="Paoli F."/>
            <person name="Bruttini M."/>
            <person name="Carapelli A."/>
            <person name="Frati F."/>
            <person name="Nardi F."/>
        </authorList>
    </citation>
    <scope>NUCLEOTIDE SEQUENCE [LARGE SCALE GENOMIC DNA]</scope>
    <source>
        <strain evidence="4">DMR45628</strain>
    </source>
</reference>
<keyword evidence="2" id="KW-0732">Signal</keyword>
<comment type="similarity">
    <text evidence="1">Belongs to the menorin family.</text>
</comment>
<evidence type="ECO:0000256" key="1">
    <source>
        <dbReference type="ARBA" id="ARBA00044953"/>
    </source>
</evidence>
<gene>
    <name evidence="4" type="ORF">QE152_g38886</name>
</gene>
<dbReference type="EMBL" id="JASPKY010000880">
    <property type="protein sequence ID" value="KAK9680696.1"/>
    <property type="molecule type" value="Genomic_DNA"/>
</dbReference>
<protein>
    <recommendedName>
        <fullName evidence="3">Menorin-like domain-containing protein</fullName>
    </recommendedName>
</protein>
<keyword evidence="5" id="KW-1185">Reference proteome</keyword>